<dbReference type="OrthoDB" id="9800814at2"/>
<dbReference type="InterPro" id="IPR041715">
    <property type="entry name" value="HisRS-like_core"/>
</dbReference>
<evidence type="ECO:0000256" key="6">
    <source>
        <dbReference type="ARBA" id="ARBA00022741"/>
    </source>
</evidence>
<evidence type="ECO:0000313" key="15">
    <source>
        <dbReference type="Proteomes" id="UP000036923"/>
    </source>
</evidence>
<dbReference type="InterPro" id="IPR033656">
    <property type="entry name" value="HisRS_anticodon"/>
</dbReference>
<feature type="binding site" evidence="12">
    <location>
        <position position="257"/>
    </location>
    <ligand>
        <name>L-histidine</name>
        <dbReference type="ChEBI" id="CHEBI:57595"/>
    </ligand>
</feature>
<organism evidence="14 15">
    <name type="scientific">Pseudobacteroides cellulosolvens ATCC 35603 = DSM 2933</name>
    <dbReference type="NCBI Taxonomy" id="398512"/>
    <lineage>
        <taxon>Bacteria</taxon>
        <taxon>Bacillati</taxon>
        <taxon>Bacillota</taxon>
        <taxon>Clostridia</taxon>
        <taxon>Eubacteriales</taxon>
        <taxon>Oscillospiraceae</taxon>
        <taxon>Pseudobacteroides</taxon>
    </lineage>
</organism>
<evidence type="ECO:0000256" key="9">
    <source>
        <dbReference type="ARBA" id="ARBA00023146"/>
    </source>
</evidence>
<dbReference type="CDD" id="cd00773">
    <property type="entry name" value="HisRS-like_core"/>
    <property type="match status" value="1"/>
</dbReference>
<keyword evidence="15" id="KW-1185">Reference proteome</keyword>
<dbReference type="Gene3D" id="3.40.50.800">
    <property type="entry name" value="Anticodon-binding domain"/>
    <property type="match status" value="1"/>
</dbReference>
<feature type="binding site" evidence="12">
    <location>
        <begin position="261"/>
        <end position="262"/>
    </location>
    <ligand>
        <name>L-histidine</name>
        <dbReference type="ChEBI" id="CHEBI:57595"/>
    </ligand>
</feature>
<dbReference type="Pfam" id="PF03129">
    <property type="entry name" value="HGTP_anticodon"/>
    <property type="match status" value="1"/>
</dbReference>
<gene>
    <name evidence="11" type="primary">hisS</name>
    <name evidence="14" type="ORF">Bccel_3379</name>
</gene>
<dbReference type="PANTHER" id="PTHR43707">
    <property type="entry name" value="HISTIDYL-TRNA SYNTHETASE"/>
    <property type="match status" value="1"/>
</dbReference>
<dbReference type="EMBL" id="LGTC01000001">
    <property type="protein sequence ID" value="KNY28108.1"/>
    <property type="molecule type" value="Genomic_DNA"/>
</dbReference>
<dbReference type="eggNOG" id="COG0124">
    <property type="taxonomic scope" value="Bacteria"/>
</dbReference>
<dbReference type="Proteomes" id="UP000036923">
    <property type="component" value="Unassembled WGS sequence"/>
</dbReference>
<dbReference type="GO" id="GO:0016740">
    <property type="term" value="F:transferase activity"/>
    <property type="evidence" value="ECO:0007669"/>
    <property type="project" value="UniProtKB-ARBA"/>
</dbReference>
<dbReference type="GO" id="GO:0005524">
    <property type="term" value="F:ATP binding"/>
    <property type="evidence" value="ECO:0007669"/>
    <property type="project" value="UniProtKB-UniRule"/>
</dbReference>
<evidence type="ECO:0000256" key="7">
    <source>
        <dbReference type="ARBA" id="ARBA00022840"/>
    </source>
</evidence>
<evidence type="ECO:0000256" key="11">
    <source>
        <dbReference type="HAMAP-Rule" id="MF_00127"/>
    </source>
</evidence>
<dbReference type="InterPro" id="IPR036621">
    <property type="entry name" value="Anticodon-bd_dom_sf"/>
</dbReference>
<comment type="catalytic activity">
    <reaction evidence="10 11">
        <text>tRNA(His) + L-histidine + ATP = L-histidyl-tRNA(His) + AMP + diphosphate + H(+)</text>
        <dbReference type="Rhea" id="RHEA:17313"/>
        <dbReference type="Rhea" id="RHEA-COMP:9665"/>
        <dbReference type="Rhea" id="RHEA-COMP:9689"/>
        <dbReference type="ChEBI" id="CHEBI:15378"/>
        <dbReference type="ChEBI" id="CHEBI:30616"/>
        <dbReference type="ChEBI" id="CHEBI:33019"/>
        <dbReference type="ChEBI" id="CHEBI:57595"/>
        <dbReference type="ChEBI" id="CHEBI:78442"/>
        <dbReference type="ChEBI" id="CHEBI:78527"/>
        <dbReference type="ChEBI" id="CHEBI:456215"/>
        <dbReference type="EC" id="6.1.1.21"/>
    </reaction>
</comment>
<keyword evidence="5 11" id="KW-0436">Ligase</keyword>
<dbReference type="SUPFAM" id="SSF52954">
    <property type="entry name" value="Class II aaRS ABD-related"/>
    <property type="match status" value="1"/>
</dbReference>
<accession>A0A0L6JQP6</accession>
<dbReference type="CDD" id="cd00859">
    <property type="entry name" value="HisRS_anticodon"/>
    <property type="match status" value="1"/>
</dbReference>
<evidence type="ECO:0000259" key="13">
    <source>
        <dbReference type="PROSITE" id="PS50862"/>
    </source>
</evidence>
<keyword evidence="4 11" id="KW-0963">Cytoplasm</keyword>
<evidence type="ECO:0000313" key="14">
    <source>
        <dbReference type="EMBL" id="KNY28108.1"/>
    </source>
</evidence>
<feature type="binding site" evidence="12">
    <location>
        <position position="126"/>
    </location>
    <ligand>
        <name>L-histidine</name>
        <dbReference type="ChEBI" id="CHEBI:57595"/>
    </ligand>
</feature>
<keyword evidence="6 11" id="KW-0547">Nucleotide-binding</keyword>
<dbReference type="FunFam" id="3.30.930.10:FF:000005">
    <property type="entry name" value="Histidine--tRNA ligase"/>
    <property type="match status" value="1"/>
</dbReference>
<evidence type="ECO:0000256" key="3">
    <source>
        <dbReference type="ARBA" id="ARBA00011738"/>
    </source>
</evidence>
<keyword evidence="9 11" id="KW-0030">Aminoacyl-tRNA synthetase</keyword>
<evidence type="ECO:0000256" key="8">
    <source>
        <dbReference type="ARBA" id="ARBA00022917"/>
    </source>
</evidence>
<comment type="subunit">
    <text evidence="3 11">Homodimer.</text>
</comment>
<feature type="binding site" evidence="12">
    <location>
        <position position="130"/>
    </location>
    <ligand>
        <name>L-histidine</name>
        <dbReference type="ChEBI" id="CHEBI:57595"/>
    </ligand>
</feature>
<dbReference type="RefSeq" id="WP_036939153.1">
    <property type="nucleotide sequence ID" value="NZ_JQKC01000008.1"/>
</dbReference>
<dbReference type="Gene3D" id="3.30.930.10">
    <property type="entry name" value="Bira Bifunctional Protein, Domain 2"/>
    <property type="match status" value="1"/>
</dbReference>
<name>A0A0L6JQP6_9FIRM</name>
<protein>
    <recommendedName>
        <fullName evidence="11">Histidine--tRNA ligase</fullName>
        <ecNumber evidence="11">6.1.1.21</ecNumber>
    </recommendedName>
    <alternativeName>
        <fullName evidence="11">Histidyl-tRNA synthetase</fullName>
        <shortName evidence="11">HisRS</shortName>
    </alternativeName>
</protein>
<evidence type="ECO:0000256" key="12">
    <source>
        <dbReference type="PIRSR" id="PIRSR001549-1"/>
    </source>
</evidence>
<dbReference type="AlphaFoldDB" id="A0A0L6JQP6"/>
<dbReference type="GO" id="GO:0004821">
    <property type="term" value="F:histidine-tRNA ligase activity"/>
    <property type="evidence" value="ECO:0007669"/>
    <property type="project" value="UniProtKB-UniRule"/>
</dbReference>
<reference evidence="15" key="1">
    <citation type="submission" date="2015-07" db="EMBL/GenBank/DDBJ databases">
        <title>Near-Complete Genome Sequence of the Cellulolytic Bacterium Bacteroides (Pseudobacteroides) cellulosolvens ATCC 35603.</title>
        <authorList>
            <person name="Dassa B."/>
            <person name="Utturkar S.M."/>
            <person name="Klingeman D.M."/>
            <person name="Hurt R.A."/>
            <person name="Keller M."/>
            <person name="Xu J."/>
            <person name="Reddy Y.H.K."/>
            <person name="Borovok I."/>
            <person name="Grinberg I.R."/>
            <person name="Lamed R."/>
            <person name="Zhivin O."/>
            <person name="Bayer E.A."/>
            <person name="Brown S.D."/>
        </authorList>
    </citation>
    <scope>NUCLEOTIDE SEQUENCE [LARGE SCALE GENOMIC DNA]</scope>
    <source>
        <strain evidence="15">DSM 2933</strain>
    </source>
</reference>
<dbReference type="InterPro" id="IPR015807">
    <property type="entry name" value="His-tRNA-ligase"/>
</dbReference>
<dbReference type="Pfam" id="PF13393">
    <property type="entry name" value="tRNA-synt_His"/>
    <property type="match status" value="2"/>
</dbReference>
<feature type="binding site" evidence="12">
    <location>
        <position position="112"/>
    </location>
    <ligand>
        <name>L-histidine</name>
        <dbReference type="ChEBI" id="CHEBI:57595"/>
    </ligand>
</feature>
<dbReference type="GO" id="GO:0140096">
    <property type="term" value="F:catalytic activity, acting on a protein"/>
    <property type="evidence" value="ECO:0007669"/>
    <property type="project" value="UniProtKB-ARBA"/>
</dbReference>
<dbReference type="SUPFAM" id="SSF55681">
    <property type="entry name" value="Class II aaRS and biotin synthetases"/>
    <property type="match status" value="1"/>
</dbReference>
<dbReference type="STRING" id="398512.Bccel_3379"/>
<evidence type="ECO:0000256" key="2">
    <source>
        <dbReference type="ARBA" id="ARBA00008226"/>
    </source>
</evidence>
<dbReference type="InterPro" id="IPR004516">
    <property type="entry name" value="HisRS/HisZ"/>
</dbReference>
<dbReference type="GO" id="GO:0005737">
    <property type="term" value="C:cytoplasm"/>
    <property type="evidence" value="ECO:0007669"/>
    <property type="project" value="UniProtKB-SubCell"/>
</dbReference>
<dbReference type="InterPro" id="IPR006195">
    <property type="entry name" value="aa-tRNA-synth_II"/>
</dbReference>
<keyword evidence="8 11" id="KW-0648">Protein biosynthesis</keyword>
<comment type="subcellular location">
    <subcellularLocation>
        <location evidence="1 11">Cytoplasm</location>
    </subcellularLocation>
</comment>
<dbReference type="InterPro" id="IPR045864">
    <property type="entry name" value="aa-tRNA-synth_II/BPL/LPL"/>
</dbReference>
<evidence type="ECO:0000256" key="1">
    <source>
        <dbReference type="ARBA" id="ARBA00004496"/>
    </source>
</evidence>
<dbReference type="GO" id="GO:0006427">
    <property type="term" value="P:histidyl-tRNA aminoacylation"/>
    <property type="evidence" value="ECO:0007669"/>
    <property type="project" value="UniProtKB-UniRule"/>
</dbReference>
<sequence>MLTQTPKGTKDILPIESYKWQYVESQIAKVCANFGYKEIRTPVFEHTELFQRGVGDTTDIVQKEMYTFLDKGNRSISLRPEGTAGVVRSYIENGMSSLPQPVKLYYIISAYRYEKMAKGRYREFHQFGVETFGSKGPSIDVEIISLIKQLFDSLGLKDVGLNINSIGCPICRKEYNQKLMDYFRPSLDKLCGLCNNRFERNPLRIIDCKEEKCKTITAGAPAILDNLCEECSTHFEGLKKGLDNLGIVYNVDKNIVRGLDYYTKTVFEFISENVGTQGTICGGGRYDGLVQACGGPSTPAVGFAIGIERLLMEMESQGVPIPPQKEIEIYIATIGETSDTYAEKLIYDLRKRQIPAEKDLLQKSLKAQMKYADKLGAKYTVVLGDDEVKNNRAVLKNMKNGEQAEIALDNIHDEIINRR</sequence>
<comment type="similarity">
    <text evidence="2 11">Belongs to the class-II aminoacyl-tRNA synthetase family.</text>
</comment>
<keyword evidence="7 11" id="KW-0067">ATP-binding</keyword>
<dbReference type="PROSITE" id="PS50862">
    <property type="entry name" value="AA_TRNA_LIGASE_II"/>
    <property type="match status" value="1"/>
</dbReference>
<evidence type="ECO:0000256" key="10">
    <source>
        <dbReference type="ARBA" id="ARBA00047639"/>
    </source>
</evidence>
<feature type="binding site" evidence="12">
    <location>
        <begin position="81"/>
        <end position="83"/>
    </location>
    <ligand>
        <name>L-histidine</name>
        <dbReference type="ChEBI" id="CHEBI:57595"/>
    </ligand>
</feature>
<dbReference type="NCBIfam" id="TIGR00442">
    <property type="entry name" value="hisS"/>
    <property type="match status" value="1"/>
</dbReference>
<feature type="domain" description="Aminoacyl-transfer RNA synthetases class-II family profile" evidence="13">
    <location>
        <begin position="23"/>
        <end position="322"/>
    </location>
</feature>
<dbReference type="HAMAP" id="MF_00127">
    <property type="entry name" value="His_tRNA_synth"/>
    <property type="match status" value="1"/>
</dbReference>
<evidence type="ECO:0000256" key="5">
    <source>
        <dbReference type="ARBA" id="ARBA00022598"/>
    </source>
</evidence>
<dbReference type="InterPro" id="IPR004154">
    <property type="entry name" value="Anticodon-bd"/>
</dbReference>
<proteinExistence type="inferred from homology"/>
<evidence type="ECO:0000256" key="4">
    <source>
        <dbReference type="ARBA" id="ARBA00022490"/>
    </source>
</evidence>
<dbReference type="PIRSF" id="PIRSF001549">
    <property type="entry name" value="His-tRNA_synth"/>
    <property type="match status" value="1"/>
</dbReference>
<comment type="caution">
    <text evidence="14">The sequence shown here is derived from an EMBL/GenBank/DDBJ whole genome shotgun (WGS) entry which is preliminary data.</text>
</comment>
<dbReference type="PANTHER" id="PTHR43707:SF1">
    <property type="entry name" value="HISTIDINE--TRNA LIGASE, MITOCHONDRIAL-RELATED"/>
    <property type="match status" value="1"/>
</dbReference>
<dbReference type="EC" id="6.1.1.21" evidence="11"/>
<dbReference type="PATRIC" id="fig|398512.5.peg.3538"/>